<dbReference type="PROSITE" id="PS51257">
    <property type="entry name" value="PROKAR_LIPOPROTEIN"/>
    <property type="match status" value="1"/>
</dbReference>
<feature type="transmembrane region" description="Helical" evidence="1">
    <location>
        <begin position="66"/>
        <end position="91"/>
    </location>
</feature>
<feature type="transmembrane region" description="Helical" evidence="1">
    <location>
        <begin position="265"/>
        <end position="285"/>
    </location>
</feature>
<comment type="caution">
    <text evidence="2">The sequence shown here is derived from an EMBL/GenBank/DDBJ whole genome shotgun (WGS) entry which is preliminary data.</text>
</comment>
<feature type="transmembrane region" description="Helical" evidence="1">
    <location>
        <begin position="33"/>
        <end position="54"/>
    </location>
</feature>
<keyword evidence="1" id="KW-0812">Transmembrane</keyword>
<dbReference type="Proteomes" id="UP000193144">
    <property type="component" value="Unassembled WGS sequence"/>
</dbReference>
<feature type="transmembrane region" description="Helical" evidence="1">
    <location>
        <begin position="188"/>
        <end position="214"/>
    </location>
</feature>
<keyword evidence="1" id="KW-1133">Transmembrane helix</keyword>
<evidence type="ECO:0000313" key="2">
    <source>
        <dbReference type="EMBL" id="ORY12641.1"/>
    </source>
</evidence>
<proteinExistence type="predicted"/>
<accession>A0A1Y1ZQV8</accession>
<evidence type="ECO:0000313" key="3">
    <source>
        <dbReference type="Proteomes" id="UP000193144"/>
    </source>
</evidence>
<protein>
    <submittedName>
        <fullName evidence="2">Uncharacterized protein</fullName>
    </submittedName>
</protein>
<gene>
    <name evidence="2" type="ORF">BCR34DRAFT_600525</name>
</gene>
<dbReference type="AlphaFoldDB" id="A0A1Y1ZQV8"/>
<feature type="transmembrane region" description="Helical" evidence="1">
    <location>
        <begin position="226"/>
        <end position="245"/>
    </location>
</feature>
<sequence length="394" mass="43412">MAPRRGGGGGGGGGISVSSCPGAFKDSAYTNSIPYFVDYVLFFVFDIAILIAIFKTRKNYSNSKKLLGWALILSVLFNIIGYALLIIATVLRECYVGSYESYYSWAVAYGVFFNIANYLLLVVVVLFVNSHLRAPLGGSTTVYKVFYGVVLAFMGLMTAPKLGISAYNSWVSSQTYSSRSVTFIREPYYNFVIAYTVFYLLSILGAGALMLSSISQLKKRGTPTHGLIGWAAFLISSLFVVYVFLLADSAILVSDTFPSRQVYIAFAYVPDFFSAMALVAIICIAKHRSLQNWANQQDQPAPSMYPNPVVYQAGPNGGALYTNNKAAPMAQQQPVYAQMGTVPQQQQQFQYANQTNGQPYYYQQQPQQQHPMYTNGTPVNVNMGSQAPELVQNK</sequence>
<dbReference type="OrthoDB" id="3783050at2759"/>
<feature type="transmembrane region" description="Helical" evidence="1">
    <location>
        <begin position="103"/>
        <end position="129"/>
    </location>
</feature>
<feature type="transmembrane region" description="Helical" evidence="1">
    <location>
        <begin position="141"/>
        <end position="159"/>
    </location>
</feature>
<evidence type="ECO:0000256" key="1">
    <source>
        <dbReference type="SAM" id="Phobius"/>
    </source>
</evidence>
<name>A0A1Y1ZQV8_9PLEO</name>
<keyword evidence="1" id="KW-0472">Membrane</keyword>
<keyword evidence="3" id="KW-1185">Reference proteome</keyword>
<organism evidence="2 3">
    <name type="scientific">Clohesyomyces aquaticus</name>
    <dbReference type="NCBI Taxonomy" id="1231657"/>
    <lineage>
        <taxon>Eukaryota</taxon>
        <taxon>Fungi</taxon>
        <taxon>Dikarya</taxon>
        <taxon>Ascomycota</taxon>
        <taxon>Pezizomycotina</taxon>
        <taxon>Dothideomycetes</taxon>
        <taxon>Pleosporomycetidae</taxon>
        <taxon>Pleosporales</taxon>
        <taxon>Lindgomycetaceae</taxon>
        <taxon>Clohesyomyces</taxon>
    </lineage>
</organism>
<reference evidence="2 3" key="1">
    <citation type="submission" date="2016-07" db="EMBL/GenBank/DDBJ databases">
        <title>Pervasive Adenine N6-methylation of Active Genes in Fungi.</title>
        <authorList>
            <consortium name="DOE Joint Genome Institute"/>
            <person name="Mondo S.J."/>
            <person name="Dannebaum R.O."/>
            <person name="Kuo R.C."/>
            <person name="Labutti K."/>
            <person name="Haridas S."/>
            <person name="Kuo A."/>
            <person name="Salamov A."/>
            <person name="Ahrendt S.R."/>
            <person name="Lipzen A."/>
            <person name="Sullivan W."/>
            <person name="Andreopoulos W.B."/>
            <person name="Clum A."/>
            <person name="Lindquist E."/>
            <person name="Daum C."/>
            <person name="Ramamoorthy G.K."/>
            <person name="Gryganskyi A."/>
            <person name="Culley D."/>
            <person name="Magnuson J.K."/>
            <person name="James T.Y."/>
            <person name="O'Malley M.A."/>
            <person name="Stajich J.E."/>
            <person name="Spatafora J.W."/>
            <person name="Visel A."/>
            <person name="Grigoriev I.V."/>
        </authorList>
    </citation>
    <scope>NUCLEOTIDE SEQUENCE [LARGE SCALE GENOMIC DNA]</scope>
    <source>
        <strain evidence="2 3">CBS 115471</strain>
    </source>
</reference>
<dbReference type="EMBL" id="MCFA01000049">
    <property type="protein sequence ID" value="ORY12641.1"/>
    <property type="molecule type" value="Genomic_DNA"/>
</dbReference>